<evidence type="ECO:0000256" key="2">
    <source>
        <dbReference type="SAM" id="Phobius"/>
    </source>
</evidence>
<dbReference type="EMBL" id="PUGF01000031">
    <property type="protein sequence ID" value="PRC90969.1"/>
    <property type="molecule type" value="Genomic_DNA"/>
</dbReference>
<keyword evidence="1" id="KW-0175">Coiled coil</keyword>
<comment type="caution">
    <text evidence="3">The sequence shown here is derived from an EMBL/GenBank/DDBJ whole genome shotgun (WGS) entry which is preliminary data.</text>
</comment>
<evidence type="ECO:0000256" key="1">
    <source>
        <dbReference type="SAM" id="Coils"/>
    </source>
</evidence>
<organism evidence="3 4">
    <name type="scientific">Solimicrobium silvestre</name>
    <dbReference type="NCBI Taxonomy" id="2099400"/>
    <lineage>
        <taxon>Bacteria</taxon>
        <taxon>Pseudomonadati</taxon>
        <taxon>Pseudomonadota</taxon>
        <taxon>Betaproteobacteria</taxon>
        <taxon>Burkholderiales</taxon>
        <taxon>Oxalobacteraceae</taxon>
        <taxon>Solimicrobium</taxon>
    </lineage>
</organism>
<dbReference type="AlphaFoldDB" id="A0A2S9GTC4"/>
<reference evidence="3 4" key="1">
    <citation type="submission" date="2018-02" db="EMBL/GenBank/DDBJ databases">
        <title>Solimicrobium silvestre gen. nov., sp. nov., isolated from alpine forest soil.</title>
        <authorList>
            <person name="Margesin R."/>
            <person name="Albuquerque L."/>
            <person name="Zhang D.-C."/>
            <person name="Froufe H.J.C."/>
            <person name="Severino R."/>
            <person name="Roxo I."/>
            <person name="Egas C."/>
            <person name="Da Costa M.S."/>
        </authorList>
    </citation>
    <scope>NUCLEOTIDE SEQUENCE [LARGE SCALE GENOMIC DNA]</scope>
    <source>
        <strain evidence="3 4">S20-91</strain>
    </source>
</reference>
<keyword evidence="2" id="KW-0472">Membrane</keyword>
<gene>
    <name evidence="3" type="ORF">S2091_4265</name>
</gene>
<evidence type="ECO:0000313" key="4">
    <source>
        <dbReference type="Proteomes" id="UP000237839"/>
    </source>
</evidence>
<accession>A0A2S9GTC4</accession>
<feature type="coiled-coil region" evidence="1">
    <location>
        <begin position="69"/>
        <end position="96"/>
    </location>
</feature>
<dbReference type="Proteomes" id="UP000237839">
    <property type="component" value="Unassembled WGS sequence"/>
</dbReference>
<protein>
    <submittedName>
        <fullName evidence="3">Uncharacterized protein</fullName>
    </submittedName>
</protein>
<keyword evidence="2" id="KW-0812">Transmembrane</keyword>
<dbReference type="RefSeq" id="WP_105533997.1">
    <property type="nucleotide sequence ID" value="NZ_PUGF01000031.1"/>
</dbReference>
<sequence>MISEDKNKILTSKPEEKLEILFDDISRKNKKIFIFSIVLLVIMITVAGAGLYRGFQEVNQKYSALNMQIASEVVKLKELNERADKLASQVVDDEADEKIHSKFVYDNLGPIVNDQAKRIEAIEKKINSRSQNGTPK</sequence>
<keyword evidence="4" id="KW-1185">Reference proteome</keyword>
<keyword evidence="2" id="KW-1133">Transmembrane helix</keyword>
<feature type="transmembrane region" description="Helical" evidence="2">
    <location>
        <begin position="32"/>
        <end position="52"/>
    </location>
</feature>
<evidence type="ECO:0000313" key="3">
    <source>
        <dbReference type="EMBL" id="PRC90969.1"/>
    </source>
</evidence>
<name>A0A2S9GTC4_9BURK</name>
<proteinExistence type="predicted"/>